<name>A0A951IV38_9BACT</name>
<evidence type="ECO:0000313" key="2">
    <source>
        <dbReference type="Proteomes" id="UP000727490"/>
    </source>
</evidence>
<organism evidence="1 2">
    <name type="scientific">Arthrospiribacter ruber</name>
    <dbReference type="NCBI Taxonomy" id="2487934"/>
    <lineage>
        <taxon>Bacteria</taxon>
        <taxon>Pseudomonadati</taxon>
        <taxon>Bacteroidota</taxon>
        <taxon>Cytophagia</taxon>
        <taxon>Cytophagales</taxon>
        <taxon>Cyclobacteriaceae</taxon>
        <taxon>Arthrospiribacter</taxon>
    </lineage>
</organism>
<accession>A0A951IV38</accession>
<evidence type="ECO:0000313" key="1">
    <source>
        <dbReference type="EMBL" id="MBW3466882.1"/>
    </source>
</evidence>
<protein>
    <submittedName>
        <fullName evidence="1">Uncharacterized protein</fullName>
    </submittedName>
</protein>
<comment type="caution">
    <text evidence="1">The sequence shown here is derived from an EMBL/GenBank/DDBJ whole genome shotgun (WGS) entry which is preliminary data.</text>
</comment>
<proteinExistence type="predicted"/>
<gene>
    <name evidence="1" type="ORF">EGN73_03530</name>
</gene>
<dbReference type="AlphaFoldDB" id="A0A951IV38"/>
<dbReference type="EMBL" id="RPHB01000002">
    <property type="protein sequence ID" value="MBW3466882.1"/>
    <property type="molecule type" value="Genomic_DNA"/>
</dbReference>
<dbReference type="Proteomes" id="UP000727490">
    <property type="component" value="Unassembled WGS sequence"/>
</dbReference>
<dbReference type="RefSeq" id="WP_219287098.1">
    <property type="nucleotide sequence ID" value="NZ_RPHB01000002.1"/>
</dbReference>
<keyword evidence="2" id="KW-1185">Reference proteome</keyword>
<reference evidence="1 2" key="1">
    <citation type="journal article" date="2020" name="Syst. Appl. Microbiol.">
        <title>Arthrospiribacter ruber gen. nov., sp. nov., a novel bacterium isolated from Arthrospira cultures.</title>
        <authorList>
            <person name="Waleron M."/>
            <person name="Misztak A."/>
            <person name="Waleron M.M."/>
            <person name="Furmaniak M."/>
            <person name="Mrozik A."/>
            <person name="Waleron K."/>
        </authorList>
    </citation>
    <scope>NUCLEOTIDE SEQUENCE [LARGE SCALE GENOMIC DNA]</scope>
    <source>
        <strain evidence="1 2">DPMB0001</strain>
    </source>
</reference>
<sequence>MKALEKAKLALRKHLLENKEQVKSDLERMREISNGMGMSSYIENLSSSFSIENIEVSQDKNFDYSYDEIDTYGLIDELKSCYQWYPPDITLIKSNKKDSEILSESFLLIHLVYGRITKSSVFI</sequence>